<dbReference type="SUPFAM" id="SSF53686">
    <property type="entry name" value="Tryptophan synthase beta subunit-like PLP-dependent enzymes"/>
    <property type="match status" value="1"/>
</dbReference>
<dbReference type="GO" id="GO:0004794">
    <property type="term" value="F:threonine deaminase activity"/>
    <property type="evidence" value="ECO:0007669"/>
    <property type="project" value="TreeGrafter"/>
</dbReference>
<dbReference type="eggNOG" id="COG1171">
    <property type="taxonomic scope" value="Bacteria"/>
</dbReference>
<gene>
    <name evidence="5" type="ORF">GS4_28_00950</name>
</gene>
<dbReference type="GO" id="GO:0006567">
    <property type="term" value="P:L-threonine catabolic process"/>
    <property type="evidence" value="ECO:0007669"/>
    <property type="project" value="TreeGrafter"/>
</dbReference>
<sequence length="315" mass="32354">MSDPHRLESGQIREAARRIDGLVRRTPTQRLSVEVPSGPIEVVLKHEFTQFGGCFKARGSLNAILSARADGRLGDAGVLVASGGNAAIGAAWAARLAGTEATVVVPETAPPVKIDSLRRLGATVHQIGDHYQQAADAASRLATETGALLLHAYDQIPVAAGAGTIGLELADDVEGPLTTVACVGGGGLLAGLAATLRAGDRLVGVEPRGASCFDQARRTGAPVDVTLDSIASDSLGATRVGDICWASVADREVDSVVVDDADLIEARRRLWENLRVVVEHGTAAAVAAVLTGRVTPAPGSTLCIVLCGANTSLDL</sequence>
<dbReference type="GO" id="GO:0009097">
    <property type="term" value="P:isoleucine biosynthetic process"/>
    <property type="evidence" value="ECO:0007669"/>
    <property type="project" value="TreeGrafter"/>
</dbReference>
<dbReference type="PANTHER" id="PTHR48078:SF6">
    <property type="entry name" value="L-THREONINE DEHYDRATASE CATABOLIC TDCB"/>
    <property type="match status" value="1"/>
</dbReference>
<reference evidence="5 6" key="1">
    <citation type="submission" date="2013-01" db="EMBL/GenBank/DDBJ databases">
        <title>Whole genome shotgun sequence of Gordonia soli NBRC 108243.</title>
        <authorList>
            <person name="Isaki-Nakamura S."/>
            <person name="Hosoyama A."/>
            <person name="Tsuchikane K."/>
            <person name="Ando Y."/>
            <person name="Baba S."/>
            <person name="Ohji S."/>
            <person name="Hamada M."/>
            <person name="Tamura T."/>
            <person name="Yamazoe A."/>
            <person name="Yamazaki S."/>
            <person name="Fujita N."/>
        </authorList>
    </citation>
    <scope>NUCLEOTIDE SEQUENCE [LARGE SCALE GENOMIC DNA]</scope>
    <source>
        <strain evidence="5 6">NBRC 108243</strain>
    </source>
</reference>
<name>M0QR11_9ACTN</name>
<accession>M0QR11</accession>
<comment type="caution">
    <text evidence="5">The sequence shown here is derived from an EMBL/GenBank/DDBJ whole genome shotgun (WGS) entry which is preliminary data.</text>
</comment>
<dbReference type="AlphaFoldDB" id="M0QR11"/>
<proteinExistence type="predicted"/>
<dbReference type="PANTHER" id="PTHR48078">
    <property type="entry name" value="THREONINE DEHYDRATASE, MITOCHONDRIAL-RELATED"/>
    <property type="match status" value="1"/>
</dbReference>
<evidence type="ECO:0000256" key="3">
    <source>
        <dbReference type="ARBA" id="ARBA00023239"/>
    </source>
</evidence>
<feature type="domain" description="Tryptophan synthase beta chain-like PALP" evidence="4">
    <location>
        <begin position="21"/>
        <end position="308"/>
    </location>
</feature>
<evidence type="ECO:0000313" key="6">
    <source>
        <dbReference type="Proteomes" id="UP000011666"/>
    </source>
</evidence>
<dbReference type="GO" id="GO:0003941">
    <property type="term" value="F:L-serine ammonia-lyase activity"/>
    <property type="evidence" value="ECO:0007669"/>
    <property type="project" value="TreeGrafter"/>
</dbReference>
<comment type="cofactor">
    <cofactor evidence="1">
        <name>pyridoxal 5'-phosphate</name>
        <dbReference type="ChEBI" id="CHEBI:597326"/>
    </cofactor>
</comment>
<organism evidence="5 6">
    <name type="scientific">Gordonia soli NBRC 108243</name>
    <dbReference type="NCBI Taxonomy" id="1223545"/>
    <lineage>
        <taxon>Bacteria</taxon>
        <taxon>Bacillati</taxon>
        <taxon>Actinomycetota</taxon>
        <taxon>Actinomycetes</taxon>
        <taxon>Mycobacteriales</taxon>
        <taxon>Gordoniaceae</taxon>
        <taxon>Gordonia</taxon>
    </lineage>
</organism>
<protein>
    <submittedName>
        <fullName evidence="5">Putative threonine dehydratase</fullName>
    </submittedName>
</protein>
<dbReference type="EMBL" id="BANX01000028">
    <property type="protein sequence ID" value="GAC69847.1"/>
    <property type="molecule type" value="Genomic_DNA"/>
</dbReference>
<dbReference type="NCBIfam" id="NF006094">
    <property type="entry name" value="PRK08246.1"/>
    <property type="match status" value="1"/>
</dbReference>
<dbReference type="Proteomes" id="UP000011666">
    <property type="component" value="Unassembled WGS sequence"/>
</dbReference>
<keyword evidence="3" id="KW-0456">Lyase</keyword>
<dbReference type="Gene3D" id="3.40.50.1100">
    <property type="match status" value="2"/>
</dbReference>
<evidence type="ECO:0000259" key="4">
    <source>
        <dbReference type="Pfam" id="PF00291"/>
    </source>
</evidence>
<dbReference type="InterPro" id="IPR050147">
    <property type="entry name" value="Ser/Thr_Dehydratase"/>
</dbReference>
<dbReference type="STRING" id="1223545.GS4_28_00950"/>
<dbReference type="InterPro" id="IPR001926">
    <property type="entry name" value="TrpB-like_PALP"/>
</dbReference>
<keyword evidence="6" id="KW-1185">Reference proteome</keyword>
<keyword evidence="2" id="KW-0663">Pyridoxal phosphate</keyword>
<dbReference type="GO" id="GO:0006565">
    <property type="term" value="P:L-serine catabolic process"/>
    <property type="evidence" value="ECO:0007669"/>
    <property type="project" value="TreeGrafter"/>
</dbReference>
<evidence type="ECO:0000256" key="1">
    <source>
        <dbReference type="ARBA" id="ARBA00001933"/>
    </source>
</evidence>
<dbReference type="Pfam" id="PF00291">
    <property type="entry name" value="PALP"/>
    <property type="match status" value="1"/>
</dbReference>
<evidence type="ECO:0000313" key="5">
    <source>
        <dbReference type="EMBL" id="GAC69847.1"/>
    </source>
</evidence>
<dbReference type="InterPro" id="IPR036052">
    <property type="entry name" value="TrpB-like_PALP_sf"/>
</dbReference>
<evidence type="ECO:0000256" key="2">
    <source>
        <dbReference type="ARBA" id="ARBA00022898"/>
    </source>
</evidence>